<dbReference type="Proteomes" id="UP001604336">
    <property type="component" value="Unassembled WGS sequence"/>
</dbReference>
<name>A0ABD1Q3G3_9LAMI</name>
<sequence length="126" mass="13389">MSASRPEMLLTREPSISSSRKFLDQSKDSKNFPVQTSRIGSLAGASGYGISTPGYANTPSSTGQLAFSSKTPLAFYLQANFPLSGIVPISGGSQGFFSCEWFNMIVHRPSIRICTGSGGSCSMFIC</sequence>
<proteinExistence type="predicted"/>
<protein>
    <submittedName>
        <fullName evidence="2">Uncharacterized protein</fullName>
    </submittedName>
</protein>
<dbReference type="EMBL" id="JBFOLK010000012">
    <property type="protein sequence ID" value="KAL2470414.1"/>
    <property type="molecule type" value="Genomic_DNA"/>
</dbReference>
<reference evidence="3" key="1">
    <citation type="submission" date="2024-07" db="EMBL/GenBank/DDBJ databases">
        <title>Two chromosome-level genome assemblies of Korean endemic species Abeliophyllum distichum and Forsythia ovata (Oleaceae).</title>
        <authorList>
            <person name="Jang H."/>
        </authorList>
    </citation>
    <scope>NUCLEOTIDE SEQUENCE [LARGE SCALE GENOMIC DNA]</scope>
</reference>
<feature type="compositionally biased region" description="Basic and acidic residues" evidence="1">
    <location>
        <begin position="21"/>
        <end position="30"/>
    </location>
</feature>
<evidence type="ECO:0000313" key="3">
    <source>
        <dbReference type="Proteomes" id="UP001604336"/>
    </source>
</evidence>
<feature type="region of interest" description="Disordered" evidence="1">
    <location>
        <begin position="1"/>
        <end position="35"/>
    </location>
</feature>
<accession>A0ABD1Q3G3</accession>
<gene>
    <name evidence="2" type="ORF">Adt_38550</name>
</gene>
<evidence type="ECO:0000256" key="1">
    <source>
        <dbReference type="SAM" id="MobiDB-lite"/>
    </source>
</evidence>
<keyword evidence="3" id="KW-1185">Reference proteome</keyword>
<dbReference type="AlphaFoldDB" id="A0ABD1Q3G3"/>
<comment type="caution">
    <text evidence="2">The sequence shown here is derived from an EMBL/GenBank/DDBJ whole genome shotgun (WGS) entry which is preliminary data.</text>
</comment>
<organism evidence="2 3">
    <name type="scientific">Abeliophyllum distichum</name>
    <dbReference type="NCBI Taxonomy" id="126358"/>
    <lineage>
        <taxon>Eukaryota</taxon>
        <taxon>Viridiplantae</taxon>
        <taxon>Streptophyta</taxon>
        <taxon>Embryophyta</taxon>
        <taxon>Tracheophyta</taxon>
        <taxon>Spermatophyta</taxon>
        <taxon>Magnoliopsida</taxon>
        <taxon>eudicotyledons</taxon>
        <taxon>Gunneridae</taxon>
        <taxon>Pentapetalae</taxon>
        <taxon>asterids</taxon>
        <taxon>lamiids</taxon>
        <taxon>Lamiales</taxon>
        <taxon>Oleaceae</taxon>
        <taxon>Forsythieae</taxon>
        <taxon>Abeliophyllum</taxon>
    </lineage>
</organism>
<evidence type="ECO:0000313" key="2">
    <source>
        <dbReference type="EMBL" id="KAL2470414.1"/>
    </source>
</evidence>